<dbReference type="GO" id="GO:0003743">
    <property type="term" value="F:translation initiation factor activity"/>
    <property type="evidence" value="ECO:0007669"/>
    <property type="project" value="UniProtKB-KW"/>
</dbReference>
<feature type="region of interest" description="Disordered" evidence="1">
    <location>
        <begin position="1"/>
        <end position="43"/>
    </location>
</feature>
<evidence type="ECO:0000313" key="4">
    <source>
        <dbReference type="EMBL" id="JAQ06269.1"/>
    </source>
</evidence>
<evidence type="ECO:0000313" key="3">
    <source>
        <dbReference type="EMBL" id="JAG05411.1"/>
    </source>
</evidence>
<dbReference type="EMBL" id="GBHO01038193">
    <property type="protein sequence ID" value="JAG05411.1"/>
    <property type="molecule type" value="Transcribed_RNA"/>
</dbReference>
<organism evidence="3">
    <name type="scientific">Lygus hesperus</name>
    <name type="common">Western plant bug</name>
    <dbReference type="NCBI Taxonomy" id="30085"/>
    <lineage>
        <taxon>Eukaryota</taxon>
        <taxon>Metazoa</taxon>
        <taxon>Ecdysozoa</taxon>
        <taxon>Arthropoda</taxon>
        <taxon>Hexapoda</taxon>
        <taxon>Insecta</taxon>
        <taxon>Pterygota</taxon>
        <taxon>Neoptera</taxon>
        <taxon>Paraneoptera</taxon>
        <taxon>Hemiptera</taxon>
        <taxon>Heteroptera</taxon>
        <taxon>Panheteroptera</taxon>
        <taxon>Cimicomorpha</taxon>
        <taxon>Miridae</taxon>
        <taxon>Mirini</taxon>
        <taxon>Lygus</taxon>
    </lineage>
</organism>
<proteinExistence type="predicted"/>
<name>A0A0A9WDE4_LYGHE</name>
<reference evidence="3" key="2">
    <citation type="submission" date="2014-07" db="EMBL/GenBank/DDBJ databases">
        <authorList>
            <person name="Hull J."/>
        </authorList>
    </citation>
    <scope>NUCLEOTIDE SEQUENCE</scope>
</reference>
<gene>
    <name evidence="3" type="primary">Eif4g2_1</name>
    <name evidence="2" type="synonym">Eif4g2_0</name>
    <name evidence="2" type="ORF">CM83_1969</name>
    <name evidence="3" type="ORF">CM83_1972</name>
    <name evidence="4" type="ORF">g.12512</name>
</gene>
<reference evidence="4" key="3">
    <citation type="journal article" date="2016" name="Gigascience">
        <title>De novo construction of an expanded transcriptome assembly for the western tarnished plant bug, Lygus hesperus.</title>
        <authorList>
            <person name="Tassone E.E."/>
            <person name="Geib S.M."/>
            <person name="Hall B."/>
            <person name="Fabrick J.A."/>
            <person name="Brent C.S."/>
            <person name="Hull J.J."/>
        </authorList>
    </citation>
    <scope>NUCLEOTIDE SEQUENCE</scope>
</reference>
<dbReference type="EMBL" id="GBHO01038195">
    <property type="protein sequence ID" value="JAG05409.1"/>
    <property type="molecule type" value="Transcribed_RNA"/>
</dbReference>
<protein>
    <submittedName>
        <fullName evidence="3">Eukaryotic translation initiation factor 4 gamma 2</fullName>
    </submittedName>
</protein>
<keyword evidence="3" id="KW-0648">Protein biosynthesis</keyword>
<evidence type="ECO:0000313" key="2">
    <source>
        <dbReference type="EMBL" id="JAG05409.1"/>
    </source>
</evidence>
<accession>A0A0A9WDE4</accession>
<dbReference type="EMBL" id="GDHC01012360">
    <property type="protein sequence ID" value="JAQ06269.1"/>
    <property type="molecule type" value="Transcribed_RNA"/>
</dbReference>
<dbReference type="AlphaFoldDB" id="A0A0A9WDE4"/>
<reference evidence="3" key="1">
    <citation type="journal article" date="2014" name="PLoS ONE">
        <title>Transcriptome-Based Identification of ABC Transporters in the Western Tarnished Plant Bug Lygus hesperus.</title>
        <authorList>
            <person name="Hull J.J."/>
            <person name="Chaney K."/>
            <person name="Geib S.M."/>
            <person name="Fabrick J.A."/>
            <person name="Brent C.S."/>
            <person name="Walsh D."/>
            <person name="Lavine L.C."/>
        </authorList>
    </citation>
    <scope>NUCLEOTIDE SEQUENCE</scope>
</reference>
<evidence type="ECO:0000256" key="1">
    <source>
        <dbReference type="SAM" id="MobiDB-lite"/>
    </source>
</evidence>
<sequence length="188" mass="20624">MEASDALAGTASTAAPSNTNRLSNDTVTPPGSKQDTMGPRTEEKAVAEVPLTTILHLTESFATSVTASLSTSDAVDMLTKLQLPTASIIQLVGQIFFRIEETVSGTDVQKKSMIFNLYLDAWTDSKVQMQVNWESCVVYILHEIPSLIIDSPSILDWFAYLLRQLEERSLLSKHIFESLAVRDAVSVC</sequence>
<feature type="compositionally biased region" description="Polar residues" evidence="1">
    <location>
        <begin position="10"/>
        <end position="35"/>
    </location>
</feature>
<keyword evidence="3" id="KW-0396">Initiation factor</keyword>